<dbReference type="EMBL" id="JANPWB010000010">
    <property type="protein sequence ID" value="KAJ1142451.1"/>
    <property type="molecule type" value="Genomic_DNA"/>
</dbReference>
<reference evidence="1" key="1">
    <citation type="journal article" date="2022" name="bioRxiv">
        <title>Sequencing and chromosome-scale assembly of the giantPleurodeles waltlgenome.</title>
        <authorList>
            <person name="Brown T."/>
            <person name="Elewa A."/>
            <person name="Iarovenko S."/>
            <person name="Subramanian E."/>
            <person name="Araus A.J."/>
            <person name="Petzold A."/>
            <person name="Susuki M."/>
            <person name="Suzuki K.-i.T."/>
            <person name="Hayashi T."/>
            <person name="Toyoda A."/>
            <person name="Oliveira C."/>
            <person name="Osipova E."/>
            <person name="Leigh N.D."/>
            <person name="Simon A."/>
            <person name="Yun M.H."/>
        </authorList>
    </citation>
    <scope>NUCLEOTIDE SEQUENCE</scope>
    <source>
        <strain evidence="1">20211129_DDA</strain>
        <tissue evidence="1">Liver</tissue>
    </source>
</reference>
<accession>A0AAV7QSW9</accession>
<organism evidence="1 2">
    <name type="scientific">Pleurodeles waltl</name>
    <name type="common">Iberian ribbed newt</name>
    <dbReference type="NCBI Taxonomy" id="8319"/>
    <lineage>
        <taxon>Eukaryota</taxon>
        <taxon>Metazoa</taxon>
        <taxon>Chordata</taxon>
        <taxon>Craniata</taxon>
        <taxon>Vertebrata</taxon>
        <taxon>Euteleostomi</taxon>
        <taxon>Amphibia</taxon>
        <taxon>Batrachia</taxon>
        <taxon>Caudata</taxon>
        <taxon>Salamandroidea</taxon>
        <taxon>Salamandridae</taxon>
        <taxon>Pleurodelinae</taxon>
        <taxon>Pleurodeles</taxon>
    </lineage>
</organism>
<proteinExistence type="predicted"/>
<evidence type="ECO:0000313" key="2">
    <source>
        <dbReference type="Proteomes" id="UP001066276"/>
    </source>
</evidence>
<comment type="caution">
    <text evidence="1">The sequence shown here is derived from an EMBL/GenBank/DDBJ whole genome shotgun (WGS) entry which is preliminary data.</text>
</comment>
<gene>
    <name evidence="1" type="ORF">NDU88_008776</name>
</gene>
<dbReference type="AlphaFoldDB" id="A0AAV7QSW9"/>
<protein>
    <submittedName>
        <fullName evidence="1">Uncharacterized protein</fullName>
    </submittedName>
</protein>
<dbReference type="Proteomes" id="UP001066276">
    <property type="component" value="Chromosome 6"/>
</dbReference>
<evidence type="ECO:0000313" key="1">
    <source>
        <dbReference type="EMBL" id="KAJ1142451.1"/>
    </source>
</evidence>
<sequence length="169" mass="18076">MDGPNWGGKEASWPGPSALVMRLQAVCTSSLLPPEVRGRKSRNVESRGACNFLFRLPEPHLMRGVLKCSPIRPQPFRGCGMGGGDLGPASWDSRGREAVRRRGGILQAGASEAIWRSAPGPSYLRSCVPHLGPPLPGLNCGILDARDANPGPVPCHLTKSCTAHDTWFS</sequence>
<name>A0AAV7QSW9_PLEWA</name>
<keyword evidence="2" id="KW-1185">Reference proteome</keyword>